<evidence type="ECO:0000256" key="1">
    <source>
        <dbReference type="SAM" id="SignalP"/>
    </source>
</evidence>
<keyword evidence="3" id="KW-1185">Reference proteome</keyword>
<reference evidence="2" key="1">
    <citation type="journal article" date="2023" name="Nat. Commun.">
        <title>Diploid and tetraploid genomes of Acorus and the evolution of monocots.</title>
        <authorList>
            <person name="Ma L."/>
            <person name="Liu K.W."/>
            <person name="Li Z."/>
            <person name="Hsiao Y.Y."/>
            <person name="Qi Y."/>
            <person name="Fu T."/>
            <person name="Tang G.D."/>
            <person name="Zhang D."/>
            <person name="Sun W.H."/>
            <person name="Liu D.K."/>
            <person name="Li Y."/>
            <person name="Chen G.Z."/>
            <person name="Liu X.D."/>
            <person name="Liao X.Y."/>
            <person name="Jiang Y.T."/>
            <person name="Yu X."/>
            <person name="Hao Y."/>
            <person name="Huang J."/>
            <person name="Zhao X.W."/>
            <person name="Ke S."/>
            <person name="Chen Y.Y."/>
            <person name="Wu W.L."/>
            <person name="Hsu J.L."/>
            <person name="Lin Y.F."/>
            <person name="Huang M.D."/>
            <person name="Li C.Y."/>
            <person name="Huang L."/>
            <person name="Wang Z.W."/>
            <person name="Zhao X."/>
            <person name="Zhong W.Y."/>
            <person name="Peng D.H."/>
            <person name="Ahmad S."/>
            <person name="Lan S."/>
            <person name="Zhang J.S."/>
            <person name="Tsai W.C."/>
            <person name="Van de Peer Y."/>
            <person name="Liu Z.J."/>
        </authorList>
    </citation>
    <scope>NUCLEOTIDE SEQUENCE</scope>
    <source>
        <strain evidence="2">SCP</strain>
    </source>
</reference>
<feature type="signal peptide" evidence="1">
    <location>
        <begin position="1"/>
        <end position="27"/>
    </location>
</feature>
<comment type="caution">
    <text evidence="2">The sequence shown here is derived from an EMBL/GenBank/DDBJ whole genome shotgun (WGS) entry which is preliminary data.</text>
</comment>
<evidence type="ECO:0000313" key="2">
    <source>
        <dbReference type="EMBL" id="KAK1267251.1"/>
    </source>
</evidence>
<dbReference type="AlphaFoldDB" id="A0AAV9ASY7"/>
<protein>
    <submittedName>
        <fullName evidence="2">Uncharacterized protein</fullName>
    </submittedName>
</protein>
<organism evidence="2 3">
    <name type="scientific">Acorus gramineus</name>
    <name type="common">Dwarf sweet flag</name>
    <dbReference type="NCBI Taxonomy" id="55184"/>
    <lineage>
        <taxon>Eukaryota</taxon>
        <taxon>Viridiplantae</taxon>
        <taxon>Streptophyta</taxon>
        <taxon>Embryophyta</taxon>
        <taxon>Tracheophyta</taxon>
        <taxon>Spermatophyta</taxon>
        <taxon>Magnoliopsida</taxon>
        <taxon>Liliopsida</taxon>
        <taxon>Acoraceae</taxon>
        <taxon>Acorus</taxon>
    </lineage>
</organism>
<reference evidence="2" key="2">
    <citation type="submission" date="2023-06" db="EMBL/GenBank/DDBJ databases">
        <authorList>
            <person name="Ma L."/>
            <person name="Liu K.-W."/>
            <person name="Li Z."/>
            <person name="Hsiao Y.-Y."/>
            <person name="Qi Y."/>
            <person name="Fu T."/>
            <person name="Tang G."/>
            <person name="Zhang D."/>
            <person name="Sun W.-H."/>
            <person name="Liu D.-K."/>
            <person name="Li Y."/>
            <person name="Chen G.-Z."/>
            <person name="Liu X.-D."/>
            <person name="Liao X.-Y."/>
            <person name="Jiang Y.-T."/>
            <person name="Yu X."/>
            <person name="Hao Y."/>
            <person name="Huang J."/>
            <person name="Zhao X.-W."/>
            <person name="Ke S."/>
            <person name="Chen Y.-Y."/>
            <person name="Wu W.-L."/>
            <person name="Hsu J.-L."/>
            <person name="Lin Y.-F."/>
            <person name="Huang M.-D."/>
            <person name="Li C.-Y."/>
            <person name="Huang L."/>
            <person name="Wang Z.-W."/>
            <person name="Zhao X."/>
            <person name="Zhong W.-Y."/>
            <person name="Peng D.-H."/>
            <person name="Ahmad S."/>
            <person name="Lan S."/>
            <person name="Zhang J.-S."/>
            <person name="Tsai W.-C."/>
            <person name="Van De Peer Y."/>
            <person name="Liu Z.-J."/>
        </authorList>
    </citation>
    <scope>NUCLEOTIDE SEQUENCE</scope>
    <source>
        <strain evidence="2">SCP</strain>
        <tissue evidence="2">Leaves</tissue>
    </source>
</reference>
<gene>
    <name evidence="2" type="ORF">QJS04_geneDACA015540</name>
</gene>
<feature type="chain" id="PRO_5043832702" evidence="1">
    <location>
        <begin position="28"/>
        <end position="64"/>
    </location>
</feature>
<accession>A0AAV9ASY7</accession>
<evidence type="ECO:0000313" key="3">
    <source>
        <dbReference type="Proteomes" id="UP001179952"/>
    </source>
</evidence>
<name>A0AAV9ASY7_ACOGR</name>
<sequence>MHSRFRRLYLIFTASQITFFYPTGVTGTEDVCRRGMGKLICFCVLEEGINNWRPNYLFLDLLVM</sequence>
<dbReference type="EMBL" id="JAUJYN010000007">
    <property type="protein sequence ID" value="KAK1267251.1"/>
    <property type="molecule type" value="Genomic_DNA"/>
</dbReference>
<dbReference type="Proteomes" id="UP001179952">
    <property type="component" value="Unassembled WGS sequence"/>
</dbReference>
<proteinExistence type="predicted"/>
<keyword evidence="1" id="KW-0732">Signal</keyword>